<dbReference type="InterPro" id="IPR029045">
    <property type="entry name" value="ClpP/crotonase-like_dom_sf"/>
</dbReference>
<comment type="caution">
    <text evidence="2">The sequence shown here is derived from an EMBL/GenBank/DDBJ whole genome shotgun (WGS) entry which is preliminary data.</text>
</comment>
<dbReference type="SUPFAM" id="SSF52096">
    <property type="entry name" value="ClpP/crotonase"/>
    <property type="match status" value="1"/>
</dbReference>
<protein>
    <recommendedName>
        <fullName evidence="1">Tail specific protease domain-containing protein</fullName>
    </recommendedName>
</protein>
<dbReference type="GO" id="GO:0007165">
    <property type="term" value="P:signal transduction"/>
    <property type="evidence" value="ECO:0007669"/>
    <property type="project" value="TreeGrafter"/>
</dbReference>
<dbReference type="EMBL" id="QEAS01000004">
    <property type="protein sequence ID" value="PWG81508.1"/>
    <property type="molecule type" value="Genomic_DNA"/>
</dbReference>
<dbReference type="SUPFAM" id="SSF50156">
    <property type="entry name" value="PDZ domain-like"/>
    <property type="match status" value="1"/>
</dbReference>
<organism evidence="2 3">
    <name type="scientific">Pararcticibacter amylolyticus</name>
    <dbReference type="NCBI Taxonomy" id="2173175"/>
    <lineage>
        <taxon>Bacteria</taxon>
        <taxon>Pseudomonadati</taxon>
        <taxon>Bacteroidota</taxon>
        <taxon>Sphingobacteriia</taxon>
        <taxon>Sphingobacteriales</taxon>
        <taxon>Sphingobacteriaceae</taxon>
        <taxon>Pararcticibacter</taxon>
    </lineage>
</organism>
<evidence type="ECO:0000313" key="2">
    <source>
        <dbReference type="EMBL" id="PWG81508.1"/>
    </source>
</evidence>
<dbReference type="GO" id="GO:0030288">
    <property type="term" value="C:outer membrane-bounded periplasmic space"/>
    <property type="evidence" value="ECO:0007669"/>
    <property type="project" value="TreeGrafter"/>
</dbReference>
<dbReference type="GO" id="GO:0006508">
    <property type="term" value="P:proteolysis"/>
    <property type="evidence" value="ECO:0007669"/>
    <property type="project" value="InterPro"/>
</dbReference>
<reference evidence="2 3" key="1">
    <citation type="submission" date="2018-04" db="EMBL/GenBank/DDBJ databases">
        <title>Pedobacter chongqingensis sp. nov., isolated from a rottenly hemp rope.</title>
        <authorList>
            <person name="Cai Y."/>
        </authorList>
    </citation>
    <scope>NUCLEOTIDE SEQUENCE [LARGE SCALE GENOMIC DNA]</scope>
    <source>
        <strain evidence="2 3">FJ4-8</strain>
    </source>
</reference>
<dbReference type="AlphaFoldDB" id="A0A2U2PJC1"/>
<dbReference type="InterPro" id="IPR036034">
    <property type="entry name" value="PDZ_sf"/>
</dbReference>
<dbReference type="Pfam" id="PF03572">
    <property type="entry name" value="Peptidase_S41"/>
    <property type="match status" value="1"/>
</dbReference>
<dbReference type="OrthoDB" id="7168509at2"/>
<dbReference type="Gene3D" id="3.30.750.170">
    <property type="match status" value="1"/>
</dbReference>
<dbReference type="Gene3D" id="3.90.226.10">
    <property type="entry name" value="2-enoyl-CoA Hydratase, Chain A, domain 1"/>
    <property type="match status" value="1"/>
</dbReference>
<keyword evidence="3" id="KW-1185">Reference proteome</keyword>
<dbReference type="PANTHER" id="PTHR32060:SF30">
    <property type="entry name" value="CARBOXY-TERMINAL PROCESSING PROTEASE CTPA"/>
    <property type="match status" value="1"/>
</dbReference>
<name>A0A2U2PJC1_9SPHI</name>
<feature type="domain" description="Tail specific protease" evidence="1">
    <location>
        <begin position="235"/>
        <end position="411"/>
    </location>
</feature>
<dbReference type="RefSeq" id="WP_109414992.1">
    <property type="nucleotide sequence ID" value="NZ_QEAS01000004.1"/>
</dbReference>
<gene>
    <name evidence="2" type="ORF">DDR33_06665</name>
</gene>
<dbReference type="InterPro" id="IPR005151">
    <property type="entry name" value="Tail-specific_protease"/>
</dbReference>
<dbReference type="Gene3D" id="2.30.42.10">
    <property type="match status" value="1"/>
</dbReference>
<evidence type="ECO:0000313" key="3">
    <source>
        <dbReference type="Proteomes" id="UP000245647"/>
    </source>
</evidence>
<sequence length="476" mass="53432">MKIRTVGPILILCCAMLIAGCRKDDTKPENPDRRNLQEDKPLSSRALATELYELARMCYLWNYPWPDKKKFGLDSLFINEYAKVAALNNELEAIKALSPNKIDKWSSLDTGPDPLQPYYWVESGDHLYQSTFGLSVKRKINGTYYIASVNVSSPAANAGLRRGWEVISVGGLPVKGTAMKDVQSKFNVNGTLNLVIRNQTGYRSLSLVKAPYVYDPIPYSGIVDLVDEETKEREKIGYMIYDSFKGDEDNLEILDQQFISFKNNGIKKIIIDLRYNSGGSNQAAGRLLDNLAGARFEGQTSYSLKLNSILWGFSQITTSPWTLEQEAFLKARKAPDRVTSLYDYLKPLWSPIKFRNINTHIFEKICFIVSKETNSASLLVINSLKPYFDNNLIIVGQDTGTKNVTTVDFSLLPVEVRDERTYDVSLVVGYFSNVNRGIVDSERGITVDNNANVGDNPAFGFGPNEPCLERALNLLD</sequence>
<dbReference type="PANTHER" id="PTHR32060">
    <property type="entry name" value="TAIL-SPECIFIC PROTEASE"/>
    <property type="match status" value="1"/>
</dbReference>
<proteinExistence type="predicted"/>
<dbReference type="Proteomes" id="UP000245647">
    <property type="component" value="Unassembled WGS sequence"/>
</dbReference>
<dbReference type="PROSITE" id="PS51257">
    <property type="entry name" value="PROKAR_LIPOPROTEIN"/>
    <property type="match status" value="1"/>
</dbReference>
<dbReference type="GO" id="GO:0008236">
    <property type="term" value="F:serine-type peptidase activity"/>
    <property type="evidence" value="ECO:0007669"/>
    <property type="project" value="InterPro"/>
</dbReference>
<accession>A0A2U2PJC1</accession>
<evidence type="ECO:0000259" key="1">
    <source>
        <dbReference type="Pfam" id="PF03572"/>
    </source>
</evidence>
<dbReference type="GO" id="GO:0004175">
    <property type="term" value="F:endopeptidase activity"/>
    <property type="evidence" value="ECO:0007669"/>
    <property type="project" value="TreeGrafter"/>
</dbReference>